<dbReference type="InterPro" id="IPR043926">
    <property type="entry name" value="ABCG_dom"/>
</dbReference>
<feature type="compositionally biased region" description="Polar residues" evidence="9">
    <location>
        <begin position="44"/>
        <end position="56"/>
    </location>
</feature>
<feature type="region of interest" description="Disordered" evidence="9">
    <location>
        <begin position="43"/>
        <end position="64"/>
    </location>
</feature>
<dbReference type="GO" id="GO:0140359">
    <property type="term" value="F:ABC-type transporter activity"/>
    <property type="evidence" value="ECO:0007669"/>
    <property type="project" value="InterPro"/>
</dbReference>
<dbReference type="FunFam" id="3.40.50.300:FF:000054">
    <property type="entry name" value="ABC multidrug transporter atrF"/>
    <property type="match status" value="1"/>
</dbReference>
<evidence type="ECO:0000256" key="2">
    <source>
        <dbReference type="ARBA" id="ARBA00006012"/>
    </source>
</evidence>
<feature type="transmembrane region" description="Helical" evidence="10">
    <location>
        <begin position="624"/>
        <end position="644"/>
    </location>
</feature>
<gene>
    <name evidence="12" type="ORF">SYNPS1DRAFT_13030</name>
</gene>
<feature type="transmembrane region" description="Helical" evidence="10">
    <location>
        <begin position="1283"/>
        <end position="1300"/>
    </location>
</feature>
<keyword evidence="8 10" id="KW-0472">Membrane</keyword>
<evidence type="ECO:0000256" key="9">
    <source>
        <dbReference type="SAM" id="MobiDB-lite"/>
    </source>
</evidence>
<dbReference type="GO" id="GO:0016020">
    <property type="term" value="C:membrane"/>
    <property type="evidence" value="ECO:0007669"/>
    <property type="project" value="UniProtKB-SubCell"/>
</dbReference>
<evidence type="ECO:0000256" key="10">
    <source>
        <dbReference type="SAM" id="Phobius"/>
    </source>
</evidence>
<evidence type="ECO:0000256" key="4">
    <source>
        <dbReference type="ARBA" id="ARBA00022692"/>
    </source>
</evidence>
<dbReference type="EMBL" id="KZ989249">
    <property type="protein sequence ID" value="RKP27214.1"/>
    <property type="molecule type" value="Genomic_DNA"/>
</dbReference>
<keyword evidence="3" id="KW-0813">Transport</keyword>
<reference evidence="13" key="1">
    <citation type="journal article" date="2018" name="Nat. Microbiol.">
        <title>Leveraging single-cell genomics to expand the fungal tree of life.</title>
        <authorList>
            <person name="Ahrendt S.R."/>
            <person name="Quandt C.A."/>
            <person name="Ciobanu D."/>
            <person name="Clum A."/>
            <person name="Salamov A."/>
            <person name="Andreopoulos B."/>
            <person name="Cheng J.F."/>
            <person name="Woyke T."/>
            <person name="Pelin A."/>
            <person name="Henrissat B."/>
            <person name="Reynolds N.K."/>
            <person name="Benny G.L."/>
            <person name="Smith M.E."/>
            <person name="James T.Y."/>
            <person name="Grigoriev I.V."/>
        </authorList>
    </citation>
    <scope>NUCLEOTIDE SEQUENCE [LARGE SCALE GENOMIC DNA]</scope>
    <source>
        <strain evidence="13">Benny S71-1</strain>
    </source>
</reference>
<feature type="domain" description="ABC transporter" evidence="11">
    <location>
        <begin position="827"/>
        <end position="1069"/>
    </location>
</feature>
<dbReference type="Pfam" id="PF19055">
    <property type="entry name" value="ABC2_membrane_7"/>
    <property type="match status" value="2"/>
</dbReference>
<evidence type="ECO:0000313" key="12">
    <source>
        <dbReference type="EMBL" id="RKP27214.1"/>
    </source>
</evidence>
<dbReference type="InterPro" id="IPR017871">
    <property type="entry name" value="ABC_transporter-like_CS"/>
</dbReference>
<evidence type="ECO:0000256" key="8">
    <source>
        <dbReference type="ARBA" id="ARBA00023136"/>
    </source>
</evidence>
<dbReference type="Pfam" id="PF00005">
    <property type="entry name" value="ABC_tran"/>
    <property type="match status" value="2"/>
</dbReference>
<feature type="region of interest" description="Disordered" evidence="9">
    <location>
        <begin position="1490"/>
        <end position="1520"/>
    </location>
</feature>
<feature type="transmembrane region" description="Helical" evidence="10">
    <location>
        <begin position="1312"/>
        <end position="1332"/>
    </location>
</feature>
<feature type="compositionally biased region" description="Basic residues" evidence="9">
    <location>
        <begin position="1490"/>
        <end position="1511"/>
    </location>
</feature>
<evidence type="ECO:0000259" key="11">
    <source>
        <dbReference type="PROSITE" id="PS50893"/>
    </source>
</evidence>
<dbReference type="PANTHER" id="PTHR19241">
    <property type="entry name" value="ATP-BINDING CASSETTE TRANSPORTER"/>
    <property type="match status" value="1"/>
</dbReference>
<keyword evidence="5" id="KW-0547">Nucleotide-binding</keyword>
<comment type="similarity">
    <text evidence="2">Belongs to the ABC transporter superfamily. ABCG family. PDR (TC 3.A.1.205) subfamily.</text>
</comment>
<feature type="transmembrane region" description="Helical" evidence="10">
    <location>
        <begin position="1176"/>
        <end position="1193"/>
    </location>
</feature>
<dbReference type="Pfam" id="PF01061">
    <property type="entry name" value="ABC2_membrane"/>
    <property type="match status" value="2"/>
</dbReference>
<dbReference type="InterPro" id="IPR034003">
    <property type="entry name" value="ABCG_PDR_2"/>
</dbReference>
<keyword evidence="7 10" id="KW-1133">Transmembrane helix</keyword>
<feature type="transmembrane region" description="Helical" evidence="10">
    <location>
        <begin position="1243"/>
        <end position="1271"/>
    </location>
</feature>
<dbReference type="Gene3D" id="3.40.50.300">
    <property type="entry name" value="P-loop containing nucleotide triphosphate hydrolases"/>
    <property type="match status" value="2"/>
</dbReference>
<keyword evidence="6" id="KW-0067">ATP-binding</keyword>
<dbReference type="InterPro" id="IPR003593">
    <property type="entry name" value="AAA+_ATPase"/>
</dbReference>
<dbReference type="PROSITE" id="PS00211">
    <property type="entry name" value="ABC_TRANSPORTER_1"/>
    <property type="match status" value="1"/>
</dbReference>
<dbReference type="Pfam" id="PF06422">
    <property type="entry name" value="PDR_CDR"/>
    <property type="match status" value="2"/>
</dbReference>
<organism evidence="12 13">
    <name type="scientific">Syncephalis pseudoplumigaleata</name>
    <dbReference type="NCBI Taxonomy" id="1712513"/>
    <lineage>
        <taxon>Eukaryota</taxon>
        <taxon>Fungi</taxon>
        <taxon>Fungi incertae sedis</taxon>
        <taxon>Zoopagomycota</taxon>
        <taxon>Zoopagomycotina</taxon>
        <taxon>Zoopagomycetes</taxon>
        <taxon>Zoopagales</taxon>
        <taxon>Piptocephalidaceae</taxon>
        <taxon>Syncephalis</taxon>
    </lineage>
</organism>
<keyword evidence="13" id="KW-1185">Reference proteome</keyword>
<dbReference type="InterPro" id="IPR003439">
    <property type="entry name" value="ABC_transporter-like_ATP-bd"/>
</dbReference>
<dbReference type="CDD" id="cd03233">
    <property type="entry name" value="ABCG_PDR_domain1"/>
    <property type="match status" value="1"/>
</dbReference>
<dbReference type="SUPFAM" id="SSF52540">
    <property type="entry name" value="P-loop containing nucleoside triphosphate hydrolases"/>
    <property type="match status" value="2"/>
</dbReference>
<feature type="transmembrane region" description="Helical" evidence="10">
    <location>
        <begin position="484"/>
        <end position="503"/>
    </location>
</feature>
<evidence type="ECO:0000256" key="3">
    <source>
        <dbReference type="ARBA" id="ARBA00022448"/>
    </source>
</evidence>
<feature type="transmembrane region" description="Helical" evidence="10">
    <location>
        <begin position="567"/>
        <end position="585"/>
    </location>
</feature>
<evidence type="ECO:0000256" key="7">
    <source>
        <dbReference type="ARBA" id="ARBA00022989"/>
    </source>
</evidence>
<dbReference type="InterPro" id="IPR034001">
    <property type="entry name" value="ABCG_PDR_1"/>
</dbReference>
<feature type="transmembrane region" description="Helical" evidence="10">
    <location>
        <begin position="1205"/>
        <end position="1222"/>
    </location>
</feature>
<protein>
    <submittedName>
        <fullName evidence="12">ABC-2 type transporter-domain-containing protein</fullName>
    </submittedName>
</protein>
<feature type="transmembrane region" description="Helical" evidence="10">
    <location>
        <begin position="730"/>
        <end position="752"/>
    </location>
</feature>
<sequence>MASPGEGPSQPGRPPRLRRSSVSFGEPSTIDREGALEHYAELSRSFSRSSEATQPSRVEEGEAPEKVDLEEYLNNRVHVARHLGIRGKRLGVTFRDLVVIGDSAARAHIQTAWSPLYHALRSVATLLRIVPKPPPPEPVEILHGITGLCAYGEMLLVLGKPGSGCSTLLRVLANQRRTYKEIRGSVTYGGIPAKEMERYKGEIAYNQEDDVHYPKLTVKNTLKFACKCRTPESRITTSSHEFVRSMVDKVCEIFGLTHCMDTQVGNEMIRGVSGGERKRLSIAEQAVTMATVGIWDGSTKGLDASTALDFVRSLRIAADTLQRTTIGTFYQASESIYEQFDKVLVLDQGYCLYFGPTSRAKAYFEELGFECPKRMTTPDFLTSVTQPRERRIRRGYEDKVPETPEEFAHRFRNSSSYTLILNELAEFSENLERERPDIEFREAVLQAKHKGVRHHSPYMTPYRHQFMACFIREFHLMYGNRDDIIAHLVFNAVMAVIVGSLFYKLPPDSSGAFTRGGALFVSVLFNALSSQAELSKSIYGRGVLYKHKSYALYHPSAFYIAQVVADIPRLFISVIMYAVLIYWMTEFYSSAAAFFIFVFGLFVVSMTMTALFRLIGIVSPNIQVANIVSGIFLLSFLVYTGYIIPLSSMKGWFIWIRYINPLAWGFEALLINEYKGLVFRCGGEALIPFGPGYDDLRYKACTIPGAAQGSDRVSGPRYLSTYLDAHVAMLWPNLAITIGFWLLFIALTMFFIEVLEFGKGGYTTNVYKSNTAPCPAIHPTAADDNDDASSRSSSSDAGEQDKGKQPEKAYAQEAQEDEIPIFFWNKINYVVPVKTDPGGKRRLLANVSGWVRAGELVALMGSSGAGKTTLLDVLAQRKAEGSVSGDIRLRKHVPSTDFRLLTGYCEQMDVHNRYATVLETLYFSANLRRPASVSQAEKTADIQNIIRLLELENIAHAMIGHPETGEGISVEERKRVTIAMELVAKPTILFLDEPTSGLDAQASFTIVSLIRRLANTGQAIVCTIHQPSAILFEHFDKLLLLARGGKTVYFGDIGKDSHTLVSYFERNGASRCPPTANPAEYILDVVGAGVSATVATDWPTVWLESPEARAMQEACDRYTAACKRADAEEEAEHARHGRRRKSPPAYYTSNWVQCRIVTERMLFNYWRMPDYNFGRMIYQVIIALILGFTFYRLDYSQTDLMNRSFAVFQTTVLGVLIINDVMPQFFQQRALFIRESAAGYYSWWVFTTAMLIAEIPFLIVIATLFFVINYYLTNYNPKGSRAIYYWIMYVIFILFAGTLGQGIAAMTPNLQVAMLLAPFFSSMMAIFSGVIIPNSDMVTFWRRWMYWIDPYHYVIEGLLTNDLHDKPIHCYGNQFLTLQPPSGRTCGDYMANFFSAGNKGYIENPAAVANCRYCQYKIGDEFYATYDWSFAHRWRNFCIIIGFIVANVVIVYATMFRFRTKKQKYQWHCLLAKHRLTIYRSCCTRTIGSPRRRRRLSPGRKPTRRPSRPRRPVPSGRCPMPTCTRSASSFRSHAIAAIEHAHRTLSIIYILAVILAKVRG</sequence>
<dbReference type="OrthoDB" id="245989at2759"/>
<dbReference type="CDD" id="cd03232">
    <property type="entry name" value="ABCG_PDR_domain2"/>
    <property type="match status" value="1"/>
</dbReference>
<feature type="region of interest" description="Disordered" evidence="9">
    <location>
        <begin position="1"/>
        <end position="30"/>
    </location>
</feature>
<dbReference type="InterPro" id="IPR013525">
    <property type="entry name" value="ABC2_TM"/>
</dbReference>
<dbReference type="InterPro" id="IPR029481">
    <property type="entry name" value="ABC_trans_N"/>
</dbReference>
<dbReference type="Proteomes" id="UP000278143">
    <property type="component" value="Unassembled WGS sequence"/>
</dbReference>
<feature type="region of interest" description="Disordered" evidence="9">
    <location>
        <begin position="777"/>
        <end position="811"/>
    </location>
</feature>
<evidence type="ECO:0000256" key="6">
    <source>
        <dbReference type="ARBA" id="ARBA00022840"/>
    </source>
</evidence>
<dbReference type="GO" id="GO:0005524">
    <property type="term" value="F:ATP binding"/>
    <property type="evidence" value="ECO:0007669"/>
    <property type="project" value="UniProtKB-KW"/>
</dbReference>
<accession>A0A4P9Z3T7</accession>
<dbReference type="InterPro" id="IPR027417">
    <property type="entry name" value="P-loop_NTPase"/>
</dbReference>
<evidence type="ECO:0000313" key="13">
    <source>
        <dbReference type="Proteomes" id="UP000278143"/>
    </source>
</evidence>
<feature type="transmembrane region" description="Helical" evidence="10">
    <location>
        <begin position="591"/>
        <end position="612"/>
    </location>
</feature>
<name>A0A4P9Z3T7_9FUNG</name>
<dbReference type="SMART" id="SM00382">
    <property type="entry name" value="AAA"/>
    <property type="match status" value="1"/>
</dbReference>
<evidence type="ECO:0000256" key="1">
    <source>
        <dbReference type="ARBA" id="ARBA00004141"/>
    </source>
</evidence>
<proteinExistence type="inferred from homology"/>
<dbReference type="GO" id="GO:0016887">
    <property type="term" value="F:ATP hydrolysis activity"/>
    <property type="evidence" value="ECO:0007669"/>
    <property type="project" value="InterPro"/>
</dbReference>
<dbReference type="Pfam" id="PF14510">
    <property type="entry name" value="ABC_trans_N"/>
    <property type="match status" value="1"/>
</dbReference>
<keyword evidence="4 10" id="KW-0812">Transmembrane</keyword>
<evidence type="ECO:0000256" key="5">
    <source>
        <dbReference type="ARBA" id="ARBA00022741"/>
    </source>
</evidence>
<feature type="domain" description="ABC transporter" evidence="11">
    <location>
        <begin position="120"/>
        <end position="373"/>
    </location>
</feature>
<comment type="subcellular location">
    <subcellularLocation>
        <location evidence="1">Membrane</location>
        <topology evidence="1">Multi-pass membrane protein</topology>
    </subcellularLocation>
</comment>
<dbReference type="PROSITE" id="PS50893">
    <property type="entry name" value="ABC_TRANSPORTER_2"/>
    <property type="match status" value="2"/>
</dbReference>
<dbReference type="InterPro" id="IPR010929">
    <property type="entry name" value="PDR_CDR_ABC"/>
</dbReference>
<feature type="transmembrane region" description="Helical" evidence="10">
    <location>
        <begin position="1434"/>
        <end position="1455"/>
    </location>
</feature>